<gene>
    <name evidence="2" type="ORF">AXF42_Ash013566</name>
</gene>
<proteinExistence type="predicted"/>
<protein>
    <submittedName>
        <fullName evidence="2">Uncharacterized protein</fullName>
    </submittedName>
</protein>
<sequence length="93" mass="10383">MKLLEHSLNIPFQVEEHLNSPKSKSSSTAAPCQTAAQQLQVEEQLNSPKSKSSSTAAPCQIAAQQQPQVEEQLKEHTRSYSPYYYVNSTFKTV</sequence>
<dbReference type="AlphaFoldDB" id="A0A2I0AP97"/>
<feature type="region of interest" description="Disordered" evidence="1">
    <location>
        <begin position="16"/>
        <end position="75"/>
    </location>
</feature>
<feature type="compositionally biased region" description="Polar residues" evidence="1">
    <location>
        <begin position="34"/>
        <end position="46"/>
    </location>
</feature>
<dbReference type="EMBL" id="KZ451968">
    <property type="protein sequence ID" value="PKA57379.1"/>
    <property type="molecule type" value="Genomic_DNA"/>
</dbReference>
<feature type="compositionally biased region" description="Low complexity" evidence="1">
    <location>
        <begin position="47"/>
        <end position="68"/>
    </location>
</feature>
<evidence type="ECO:0000313" key="2">
    <source>
        <dbReference type="EMBL" id="PKA57379.1"/>
    </source>
</evidence>
<organism evidence="2 3">
    <name type="scientific">Apostasia shenzhenica</name>
    <dbReference type="NCBI Taxonomy" id="1088818"/>
    <lineage>
        <taxon>Eukaryota</taxon>
        <taxon>Viridiplantae</taxon>
        <taxon>Streptophyta</taxon>
        <taxon>Embryophyta</taxon>
        <taxon>Tracheophyta</taxon>
        <taxon>Spermatophyta</taxon>
        <taxon>Magnoliopsida</taxon>
        <taxon>Liliopsida</taxon>
        <taxon>Asparagales</taxon>
        <taxon>Orchidaceae</taxon>
        <taxon>Apostasioideae</taxon>
        <taxon>Apostasia</taxon>
    </lineage>
</organism>
<accession>A0A2I0AP97</accession>
<dbReference type="Proteomes" id="UP000236161">
    <property type="component" value="Unassembled WGS sequence"/>
</dbReference>
<keyword evidence="3" id="KW-1185">Reference proteome</keyword>
<name>A0A2I0AP97_9ASPA</name>
<evidence type="ECO:0000313" key="3">
    <source>
        <dbReference type="Proteomes" id="UP000236161"/>
    </source>
</evidence>
<evidence type="ECO:0000256" key="1">
    <source>
        <dbReference type="SAM" id="MobiDB-lite"/>
    </source>
</evidence>
<reference evidence="2 3" key="1">
    <citation type="journal article" date="2017" name="Nature">
        <title>The Apostasia genome and the evolution of orchids.</title>
        <authorList>
            <person name="Zhang G.Q."/>
            <person name="Liu K.W."/>
            <person name="Li Z."/>
            <person name="Lohaus R."/>
            <person name="Hsiao Y.Y."/>
            <person name="Niu S.C."/>
            <person name="Wang J.Y."/>
            <person name="Lin Y.C."/>
            <person name="Xu Q."/>
            <person name="Chen L.J."/>
            <person name="Yoshida K."/>
            <person name="Fujiwara S."/>
            <person name="Wang Z.W."/>
            <person name="Zhang Y.Q."/>
            <person name="Mitsuda N."/>
            <person name="Wang M."/>
            <person name="Liu G.H."/>
            <person name="Pecoraro L."/>
            <person name="Huang H.X."/>
            <person name="Xiao X.J."/>
            <person name="Lin M."/>
            <person name="Wu X.Y."/>
            <person name="Wu W.L."/>
            <person name="Chen Y.Y."/>
            <person name="Chang S.B."/>
            <person name="Sakamoto S."/>
            <person name="Ohme-Takagi M."/>
            <person name="Yagi M."/>
            <person name="Zeng S.J."/>
            <person name="Shen C.Y."/>
            <person name="Yeh C.M."/>
            <person name="Luo Y.B."/>
            <person name="Tsai W.C."/>
            <person name="Van de Peer Y."/>
            <person name="Liu Z.J."/>
        </authorList>
    </citation>
    <scope>NUCLEOTIDE SEQUENCE [LARGE SCALE GENOMIC DNA]</scope>
    <source>
        <strain evidence="3">cv. Shenzhen</strain>
        <tissue evidence="2">Stem</tissue>
    </source>
</reference>
<feature type="compositionally biased region" description="Low complexity" evidence="1">
    <location>
        <begin position="20"/>
        <end position="31"/>
    </location>
</feature>